<dbReference type="SUPFAM" id="SSF89796">
    <property type="entry name" value="CoA-transferase family III (CaiB/BaiF)"/>
    <property type="match status" value="1"/>
</dbReference>
<organism evidence="1 2">
    <name type="scientific">Candidatus Afipia apatlaquensis</name>
    <dbReference type="NCBI Taxonomy" id="2712852"/>
    <lineage>
        <taxon>Bacteria</taxon>
        <taxon>Pseudomonadati</taxon>
        <taxon>Pseudomonadota</taxon>
        <taxon>Alphaproteobacteria</taxon>
        <taxon>Hyphomicrobiales</taxon>
        <taxon>Nitrobacteraceae</taxon>
        <taxon>Afipia</taxon>
    </lineage>
</organism>
<accession>A0A7C9RL59</accession>
<protein>
    <submittedName>
        <fullName evidence="1">CoA transferase</fullName>
    </submittedName>
</protein>
<dbReference type="InterPro" id="IPR023606">
    <property type="entry name" value="CoA-Trfase_III_dom_1_sf"/>
</dbReference>
<proteinExistence type="predicted"/>
<dbReference type="PANTHER" id="PTHR48228:SF2">
    <property type="entry name" value="E-CINNAMOYL-COA:R-PHENYLLACTATE COA TRANSFERASE LARGE SUBUNIT"/>
    <property type="match status" value="1"/>
</dbReference>
<name>A0A7C9RL59_9BRAD</name>
<sequence length="400" mass="43581">MTGILEGLRVIDCGSFIAAPIAASVMGDFGANVIKIEPPGMGDAYRHVTRNPGMPMSDKNYTWLLDNRNKRGIALDLASPEGQEVLHRLIRDTDVFITNQPLAARRKLGIDYERLSALNDRLVYASFTGYGETGSEANKPGFDLTAYWARSGLMDQVVPNAGATPARALSGIGDHPSGVSLFAAIMLALYQRGKTGRGAHVGSSLIANGMWANGVWTQAALCGATFQPRPPREHSFNALSCYYRCRDGGWLLLALVNEDKHFPILAKCVGHEKLVTDPRFADRALRSKNSRDLIAALDAAFATRDSGDWQALFKENGLVFEAVATMDQVANDKQAIDTDVLIPFDWDTLMTVNSPFFVTGSRKVTPRKPPALGEHSDQILREAGYDDAAIAQLREKKAIA</sequence>
<dbReference type="InterPro" id="IPR003673">
    <property type="entry name" value="CoA-Trfase_fam_III"/>
</dbReference>
<dbReference type="AlphaFoldDB" id="A0A7C9RL59"/>
<dbReference type="Gene3D" id="3.30.1540.10">
    <property type="entry name" value="formyl-coa transferase, domain 3"/>
    <property type="match status" value="1"/>
</dbReference>
<dbReference type="GO" id="GO:0016740">
    <property type="term" value="F:transferase activity"/>
    <property type="evidence" value="ECO:0007669"/>
    <property type="project" value="UniProtKB-KW"/>
</dbReference>
<keyword evidence="1" id="KW-0808">Transferase</keyword>
<gene>
    <name evidence="1" type="ORF">G4V63_20415</name>
</gene>
<evidence type="ECO:0000313" key="2">
    <source>
        <dbReference type="Proteomes" id="UP000480266"/>
    </source>
</evidence>
<dbReference type="Gene3D" id="3.40.50.10540">
    <property type="entry name" value="Crotonobetainyl-coa:carnitine coa-transferase, domain 1"/>
    <property type="match status" value="1"/>
</dbReference>
<comment type="caution">
    <text evidence="1">The sequence shown here is derived from an EMBL/GenBank/DDBJ whole genome shotgun (WGS) entry which is preliminary data.</text>
</comment>
<dbReference type="Pfam" id="PF02515">
    <property type="entry name" value="CoA_transf_3"/>
    <property type="match status" value="1"/>
</dbReference>
<dbReference type="PANTHER" id="PTHR48228">
    <property type="entry name" value="SUCCINYL-COA--D-CITRAMALATE COA-TRANSFERASE"/>
    <property type="match status" value="1"/>
</dbReference>
<dbReference type="Proteomes" id="UP000480266">
    <property type="component" value="Unassembled WGS sequence"/>
</dbReference>
<evidence type="ECO:0000313" key="1">
    <source>
        <dbReference type="EMBL" id="NGX97476.1"/>
    </source>
</evidence>
<dbReference type="InterPro" id="IPR044855">
    <property type="entry name" value="CoA-Trfase_III_dom3_sf"/>
</dbReference>
<keyword evidence="2" id="KW-1185">Reference proteome</keyword>
<reference evidence="1" key="1">
    <citation type="submission" date="2020-02" db="EMBL/GenBank/DDBJ databases">
        <title>Draft genome sequence of Candidatus Afipia apatlaquensis IBT-C3, a potential strain for decolorization of textile dyes.</title>
        <authorList>
            <person name="Sanchez-Reyes A."/>
            <person name="Breton-Deval L."/>
            <person name="Mangelson H."/>
            <person name="Sanchez-Flores A."/>
        </authorList>
    </citation>
    <scope>NUCLEOTIDE SEQUENCE [LARGE SCALE GENOMIC DNA]</scope>
    <source>
        <strain evidence="1">IBT-C3</strain>
    </source>
</reference>
<dbReference type="InterPro" id="IPR050509">
    <property type="entry name" value="CoA-transferase_III"/>
</dbReference>
<dbReference type="EMBL" id="JAAMRR010001046">
    <property type="protein sequence ID" value="NGX97476.1"/>
    <property type="molecule type" value="Genomic_DNA"/>
</dbReference>